<accession>A0A426YR58</accession>
<name>A0A426YR58_ENSVE</name>
<protein>
    <submittedName>
        <fullName evidence="2">Uncharacterized protein</fullName>
    </submittedName>
</protein>
<evidence type="ECO:0000256" key="1">
    <source>
        <dbReference type="SAM" id="MobiDB-lite"/>
    </source>
</evidence>
<dbReference type="EMBL" id="AMZH03010719">
    <property type="protein sequence ID" value="RRT54217.1"/>
    <property type="molecule type" value="Genomic_DNA"/>
</dbReference>
<reference evidence="2 3" key="1">
    <citation type="journal article" date="2014" name="Agronomy (Basel)">
        <title>A Draft Genome Sequence for Ensete ventricosum, the Drought-Tolerant Tree Against Hunger.</title>
        <authorList>
            <person name="Harrison J."/>
            <person name="Moore K.A."/>
            <person name="Paszkiewicz K."/>
            <person name="Jones T."/>
            <person name="Grant M."/>
            <person name="Ambacheew D."/>
            <person name="Muzemil S."/>
            <person name="Studholme D.J."/>
        </authorList>
    </citation>
    <scope>NUCLEOTIDE SEQUENCE [LARGE SCALE GENOMIC DNA]</scope>
</reference>
<feature type="compositionally biased region" description="Basic and acidic residues" evidence="1">
    <location>
        <begin position="1"/>
        <end position="16"/>
    </location>
</feature>
<comment type="caution">
    <text evidence="2">The sequence shown here is derived from an EMBL/GenBank/DDBJ whole genome shotgun (WGS) entry which is preliminary data.</text>
</comment>
<evidence type="ECO:0000313" key="3">
    <source>
        <dbReference type="Proteomes" id="UP000287651"/>
    </source>
</evidence>
<gene>
    <name evidence="2" type="ORF">B296_00035861</name>
</gene>
<dbReference type="Proteomes" id="UP000287651">
    <property type="component" value="Unassembled WGS sequence"/>
</dbReference>
<feature type="compositionally biased region" description="Low complexity" evidence="1">
    <location>
        <begin position="47"/>
        <end position="56"/>
    </location>
</feature>
<sequence>MYGREGWKPRLLERSRTRPGVTHVSCGSPTGGRHGSRPSLGHGQTAPMCSSLCSRRSPPRCCPRDLVGGSPVPPPPSTESKERVTSPCRLWGRRARWGSPVPPQAVAESKDRVTSPCRLWGRRTYAKAMRSAPPTPVGGNEGPRDPYERPRCGLSVLSMITTLGTM</sequence>
<dbReference type="AlphaFoldDB" id="A0A426YR58"/>
<feature type="compositionally biased region" description="Basic and acidic residues" evidence="1">
    <location>
        <begin position="142"/>
        <end position="151"/>
    </location>
</feature>
<organism evidence="2 3">
    <name type="scientific">Ensete ventricosum</name>
    <name type="common">Abyssinian banana</name>
    <name type="synonym">Musa ensete</name>
    <dbReference type="NCBI Taxonomy" id="4639"/>
    <lineage>
        <taxon>Eukaryota</taxon>
        <taxon>Viridiplantae</taxon>
        <taxon>Streptophyta</taxon>
        <taxon>Embryophyta</taxon>
        <taxon>Tracheophyta</taxon>
        <taxon>Spermatophyta</taxon>
        <taxon>Magnoliopsida</taxon>
        <taxon>Liliopsida</taxon>
        <taxon>Zingiberales</taxon>
        <taxon>Musaceae</taxon>
        <taxon>Ensete</taxon>
    </lineage>
</organism>
<feature type="region of interest" description="Disordered" evidence="1">
    <location>
        <begin position="1"/>
        <end position="86"/>
    </location>
</feature>
<feature type="region of interest" description="Disordered" evidence="1">
    <location>
        <begin position="124"/>
        <end position="151"/>
    </location>
</feature>
<evidence type="ECO:0000313" key="2">
    <source>
        <dbReference type="EMBL" id="RRT54217.1"/>
    </source>
</evidence>
<proteinExistence type="predicted"/>